<accession>A0A8J3YPJ0</accession>
<evidence type="ECO:0000313" key="3">
    <source>
        <dbReference type="Proteomes" id="UP000619260"/>
    </source>
</evidence>
<gene>
    <name evidence="2" type="ORF">Val02_48140</name>
</gene>
<dbReference type="Proteomes" id="UP000619260">
    <property type="component" value="Unassembled WGS sequence"/>
</dbReference>
<dbReference type="AlphaFoldDB" id="A0A8J3YPJ0"/>
<comment type="caution">
    <text evidence="2">The sequence shown here is derived from an EMBL/GenBank/DDBJ whole genome shotgun (WGS) entry which is preliminary data.</text>
</comment>
<name>A0A8J3YPJ0_9ACTN</name>
<feature type="region of interest" description="Disordered" evidence="1">
    <location>
        <begin position="41"/>
        <end position="74"/>
    </location>
</feature>
<keyword evidence="3" id="KW-1185">Reference proteome</keyword>
<feature type="compositionally biased region" description="Basic residues" evidence="1">
    <location>
        <begin position="64"/>
        <end position="74"/>
    </location>
</feature>
<reference evidence="2" key="1">
    <citation type="submission" date="2021-01" db="EMBL/GenBank/DDBJ databases">
        <title>Whole genome shotgun sequence of Virgisporangium aliadipatigenens NBRC 105644.</title>
        <authorList>
            <person name="Komaki H."/>
            <person name="Tamura T."/>
        </authorList>
    </citation>
    <scope>NUCLEOTIDE SEQUENCE</scope>
    <source>
        <strain evidence="2">NBRC 105644</strain>
    </source>
</reference>
<dbReference type="EMBL" id="BOPF01000018">
    <property type="protein sequence ID" value="GIJ47928.1"/>
    <property type="molecule type" value="Genomic_DNA"/>
</dbReference>
<evidence type="ECO:0000313" key="2">
    <source>
        <dbReference type="EMBL" id="GIJ47928.1"/>
    </source>
</evidence>
<feature type="compositionally biased region" description="Basic and acidic residues" evidence="1">
    <location>
        <begin position="44"/>
        <end position="63"/>
    </location>
</feature>
<evidence type="ECO:0000256" key="1">
    <source>
        <dbReference type="SAM" id="MobiDB-lite"/>
    </source>
</evidence>
<organism evidence="2 3">
    <name type="scientific">Virgisporangium aliadipatigenens</name>
    <dbReference type="NCBI Taxonomy" id="741659"/>
    <lineage>
        <taxon>Bacteria</taxon>
        <taxon>Bacillati</taxon>
        <taxon>Actinomycetota</taxon>
        <taxon>Actinomycetes</taxon>
        <taxon>Micromonosporales</taxon>
        <taxon>Micromonosporaceae</taxon>
        <taxon>Virgisporangium</taxon>
    </lineage>
</organism>
<proteinExistence type="predicted"/>
<protein>
    <submittedName>
        <fullName evidence="2">Uncharacterized protein</fullName>
    </submittedName>
</protein>
<sequence length="74" mass="8485">MPPGACDARRPDRWFRGARMGTTDGMASLVQRLKNFLNSPRGRQVIDRGRRELAKPANQDRLRRLAARTKGRRP</sequence>